<keyword evidence="2 5" id="KW-0285">Flavoprotein</keyword>
<dbReference type="PIRSF" id="PIRSF005426">
    <property type="entry name" value="Frp"/>
    <property type="match status" value="1"/>
</dbReference>
<keyword evidence="3 5" id="KW-0288">FMN</keyword>
<sequence>MNQTIEMLLNHRSVRKFKEEPISEEVIMKLVEAAQMASTSSFIQAYSIIGIKDEQRKRRLAELAGEQNYVAENGHFFVFCADFHRHEIAGEMEAVQVKAAVESAEKMIVGITDATLAAQNCAVAAESLGLGICYIGGIRNNIEEVSKELHLPDHVIPVFGMCVGIPDADPSKKPRLPKEAVYFEETYPDDEFQKEQLEKYNNIISSYYEERTNGERTDRWTEQMVSMLSSVKRKHMKSFLRQKGYGVN</sequence>
<dbReference type="KEGG" id="ahal:FTX54_010105"/>
<dbReference type="Gene3D" id="3.40.109.10">
    <property type="entry name" value="NADH Oxidase"/>
    <property type="match status" value="1"/>
</dbReference>
<dbReference type="PANTHER" id="PTHR43425">
    <property type="entry name" value="OXYGEN-INSENSITIVE NADPH NITROREDUCTASE"/>
    <property type="match status" value="1"/>
</dbReference>
<feature type="domain" description="Nitroreductase" evidence="6">
    <location>
        <begin position="10"/>
        <end position="164"/>
    </location>
</feature>
<evidence type="ECO:0000313" key="7">
    <source>
        <dbReference type="EMBL" id="WWD78780.1"/>
    </source>
</evidence>
<proteinExistence type="inferred from homology"/>
<evidence type="ECO:0000256" key="1">
    <source>
        <dbReference type="ARBA" id="ARBA00008366"/>
    </source>
</evidence>
<reference evidence="7 8" key="1">
    <citation type="submission" date="2024-01" db="EMBL/GenBank/DDBJ databases">
        <title>Complete Genome Sequence of Alkalicoccus halolimnae BZ-SZ-XJ29T, a Moderately Halophilic Bacterium Isolated from a Salt Lake.</title>
        <authorList>
            <person name="Zhao B."/>
        </authorList>
    </citation>
    <scope>NUCLEOTIDE SEQUENCE [LARGE SCALE GENOMIC DNA]</scope>
    <source>
        <strain evidence="7 8">BZ-SZ-XJ29</strain>
    </source>
</reference>
<evidence type="ECO:0000259" key="6">
    <source>
        <dbReference type="Pfam" id="PF00881"/>
    </source>
</evidence>
<dbReference type="OrthoDB" id="9775805at2"/>
<dbReference type="RefSeq" id="WP_147802470.1">
    <property type="nucleotide sequence ID" value="NZ_CP144914.1"/>
</dbReference>
<evidence type="ECO:0000256" key="5">
    <source>
        <dbReference type="PIRNR" id="PIRNR005426"/>
    </source>
</evidence>
<protein>
    <submittedName>
        <fullName evidence="7">Oxygen-insensitive NADPH nitroreductase</fullName>
    </submittedName>
</protein>
<dbReference type="GO" id="GO:0016491">
    <property type="term" value="F:oxidoreductase activity"/>
    <property type="evidence" value="ECO:0007669"/>
    <property type="project" value="UniProtKB-UniRule"/>
</dbReference>
<dbReference type="Pfam" id="PF00881">
    <property type="entry name" value="Nitroreductase"/>
    <property type="match status" value="1"/>
</dbReference>
<dbReference type="EMBL" id="CP144914">
    <property type="protein sequence ID" value="WWD78780.1"/>
    <property type="molecule type" value="Genomic_DNA"/>
</dbReference>
<accession>A0A5C7FBI3</accession>
<keyword evidence="8" id="KW-1185">Reference proteome</keyword>
<dbReference type="PANTHER" id="PTHR43425:SF3">
    <property type="entry name" value="NADPH-DEPENDENT OXIDOREDUCTASE"/>
    <property type="match status" value="1"/>
</dbReference>
<dbReference type="InterPro" id="IPR016446">
    <property type="entry name" value="Flavin_OxRdtase_Frp"/>
</dbReference>
<dbReference type="Proteomes" id="UP000321816">
    <property type="component" value="Chromosome"/>
</dbReference>
<evidence type="ECO:0000313" key="8">
    <source>
        <dbReference type="Proteomes" id="UP000321816"/>
    </source>
</evidence>
<gene>
    <name evidence="7" type="primary">nfsA</name>
    <name evidence="7" type="ORF">FTX54_010105</name>
</gene>
<comment type="similarity">
    <text evidence="1 5">Belongs to the flavin oxidoreductase frp family.</text>
</comment>
<evidence type="ECO:0000256" key="2">
    <source>
        <dbReference type="ARBA" id="ARBA00022630"/>
    </source>
</evidence>
<evidence type="ECO:0000256" key="4">
    <source>
        <dbReference type="ARBA" id="ARBA00023002"/>
    </source>
</evidence>
<dbReference type="SUPFAM" id="SSF55469">
    <property type="entry name" value="FMN-dependent nitroreductase-like"/>
    <property type="match status" value="1"/>
</dbReference>
<dbReference type="CDD" id="cd02146">
    <property type="entry name" value="NfsA-like"/>
    <property type="match status" value="1"/>
</dbReference>
<dbReference type="NCBIfam" id="NF008033">
    <property type="entry name" value="PRK10765.1"/>
    <property type="match status" value="1"/>
</dbReference>
<evidence type="ECO:0000256" key="3">
    <source>
        <dbReference type="ARBA" id="ARBA00022643"/>
    </source>
</evidence>
<dbReference type="AlphaFoldDB" id="A0A5C7FBI3"/>
<organism evidence="7 8">
    <name type="scientific">Alkalicoccus halolimnae</name>
    <dbReference type="NCBI Taxonomy" id="1667239"/>
    <lineage>
        <taxon>Bacteria</taxon>
        <taxon>Bacillati</taxon>
        <taxon>Bacillota</taxon>
        <taxon>Bacilli</taxon>
        <taxon>Bacillales</taxon>
        <taxon>Bacillaceae</taxon>
        <taxon>Alkalicoccus</taxon>
    </lineage>
</organism>
<dbReference type="InterPro" id="IPR029479">
    <property type="entry name" value="Nitroreductase"/>
</dbReference>
<keyword evidence="5" id="KW-0521">NADP</keyword>
<name>A0A5C7FBI3_9BACI</name>
<keyword evidence="4 5" id="KW-0560">Oxidoreductase</keyword>
<dbReference type="InterPro" id="IPR000415">
    <property type="entry name" value="Nitroreductase-like"/>
</dbReference>